<dbReference type="Proteomes" id="UP001226691">
    <property type="component" value="Unassembled WGS sequence"/>
</dbReference>
<dbReference type="EMBL" id="JAUTBF010000001">
    <property type="protein sequence ID" value="MDQ1124239.1"/>
    <property type="molecule type" value="Genomic_DNA"/>
</dbReference>
<reference evidence="2 3" key="1">
    <citation type="submission" date="2023-07" db="EMBL/GenBank/DDBJ databases">
        <title>Functional and genomic diversity of the sorghum phyllosphere microbiome.</title>
        <authorList>
            <person name="Shade A."/>
        </authorList>
    </citation>
    <scope>NUCLEOTIDE SEQUENCE [LARGE SCALE GENOMIC DNA]</scope>
    <source>
        <strain evidence="2 3">SORGH_AS_1207</strain>
    </source>
</reference>
<proteinExistence type="predicted"/>
<feature type="transmembrane region" description="Helical" evidence="1">
    <location>
        <begin position="12"/>
        <end position="32"/>
    </location>
</feature>
<keyword evidence="1" id="KW-0472">Membrane</keyword>
<organism evidence="2 3">
    <name type="scientific">Microbacterium trichothecenolyticum</name>
    <name type="common">Aureobacterium trichothecenolyticum</name>
    <dbReference type="NCBI Taxonomy" id="69370"/>
    <lineage>
        <taxon>Bacteria</taxon>
        <taxon>Bacillati</taxon>
        <taxon>Actinomycetota</taxon>
        <taxon>Actinomycetes</taxon>
        <taxon>Micrococcales</taxon>
        <taxon>Microbacteriaceae</taxon>
        <taxon>Microbacterium</taxon>
    </lineage>
</organism>
<name>A0ABU0TX56_MICTR</name>
<evidence type="ECO:0000313" key="3">
    <source>
        <dbReference type="Proteomes" id="UP001226691"/>
    </source>
</evidence>
<evidence type="ECO:0000256" key="1">
    <source>
        <dbReference type="SAM" id="Phobius"/>
    </source>
</evidence>
<keyword evidence="1" id="KW-0812">Transmembrane</keyword>
<comment type="caution">
    <text evidence="2">The sequence shown here is derived from an EMBL/GenBank/DDBJ whole genome shotgun (WGS) entry which is preliminary data.</text>
</comment>
<sequence>MDLNALFDQFGFVAGVVLGVAAAAFAFARNVLRRRRER</sequence>
<accession>A0ABU0TX56</accession>
<protein>
    <submittedName>
        <fullName evidence="2">MFS superfamily sulfate permease-like transporter</fullName>
    </submittedName>
</protein>
<evidence type="ECO:0000313" key="2">
    <source>
        <dbReference type="EMBL" id="MDQ1124239.1"/>
    </source>
</evidence>
<gene>
    <name evidence="2" type="ORF">QE412_002812</name>
</gene>
<keyword evidence="1" id="KW-1133">Transmembrane helix</keyword>
<keyword evidence="3" id="KW-1185">Reference proteome</keyword>